<gene>
    <name evidence="1" type="ORF">JI435_007620</name>
</gene>
<protein>
    <submittedName>
        <fullName evidence="1">Uncharacterized protein</fullName>
    </submittedName>
</protein>
<sequence>SKRQPPYHFSIRLFSHRLSSLLLQPSRGYSYSQLPALGSFAFQFLAIHPCGVVSSFSALGPSLFTAVPIAR</sequence>
<dbReference type="AlphaFoldDB" id="A0A7U2HTI4"/>
<evidence type="ECO:0000313" key="1">
    <source>
        <dbReference type="EMBL" id="QRC91260.1"/>
    </source>
</evidence>
<dbReference type="Proteomes" id="UP000663193">
    <property type="component" value="Chromosome 1"/>
</dbReference>
<accession>A0A7U2HTI4</accession>
<evidence type="ECO:0000313" key="2">
    <source>
        <dbReference type="Proteomes" id="UP000663193"/>
    </source>
</evidence>
<organism evidence="1 2">
    <name type="scientific">Phaeosphaeria nodorum (strain SN15 / ATCC MYA-4574 / FGSC 10173)</name>
    <name type="common">Glume blotch fungus</name>
    <name type="synonym">Parastagonospora nodorum</name>
    <dbReference type="NCBI Taxonomy" id="321614"/>
    <lineage>
        <taxon>Eukaryota</taxon>
        <taxon>Fungi</taxon>
        <taxon>Dikarya</taxon>
        <taxon>Ascomycota</taxon>
        <taxon>Pezizomycotina</taxon>
        <taxon>Dothideomycetes</taxon>
        <taxon>Pleosporomycetidae</taxon>
        <taxon>Pleosporales</taxon>
        <taxon>Pleosporineae</taxon>
        <taxon>Phaeosphaeriaceae</taxon>
        <taxon>Parastagonospora</taxon>
    </lineage>
</organism>
<proteinExistence type="predicted"/>
<name>A0A7U2HTI4_PHANO</name>
<keyword evidence="2" id="KW-1185">Reference proteome</keyword>
<dbReference type="VEuPathDB" id="FungiDB:JI435_007620"/>
<reference evidence="2" key="1">
    <citation type="journal article" date="2021" name="BMC Genomics">
        <title>Chromosome-level genome assembly and manually-curated proteome of model necrotroph Parastagonospora nodorum Sn15 reveals a genome-wide trove of candidate effector homologs, and redundancy of virulence-related functions within an accessory chromosome.</title>
        <authorList>
            <person name="Bertazzoni S."/>
            <person name="Jones D.A.B."/>
            <person name="Phan H.T."/>
            <person name="Tan K.-C."/>
            <person name="Hane J.K."/>
        </authorList>
    </citation>
    <scope>NUCLEOTIDE SEQUENCE [LARGE SCALE GENOMIC DNA]</scope>
    <source>
        <strain evidence="2">SN15 / ATCC MYA-4574 / FGSC 10173)</strain>
    </source>
</reference>
<feature type="non-terminal residue" evidence="1">
    <location>
        <position position="71"/>
    </location>
</feature>
<dbReference type="EMBL" id="CP069023">
    <property type="protein sequence ID" value="QRC91260.1"/>
    <property type="molecule type" value="Genomic_DNA"/>
</dbReference>